<gene>
    <name evidence="2" type="ORF">CDL15_Pgr021702</name>
</gene>
<protein>
    <submittedName>
        <fullName evidence="2">Uncharacterized protein</fullName>
    </submittedName>
</protein>
<dbReference type="EMBL" id="MTKT01003240">
    <property type="protein sequence ID" value="OWM75538.1"/>
    <property type="molecule type" value="Genomic_DNA"/>
</dbReference>
<name>A0A218WSU2_PUNGR</name>
<comment type="caution">
    <text evidence="2">The sequence shown here is derived from an EMBL/GenBank/DDBJ whole genome shotgun (WGS) entry which is preliminary data.</text>
</comment>
<accession>A0A218WSU2</accession>
<reference evidence="3" key="1">
    <citation type="journal article" date="2017" name="Plant J.">
        <title>The pomegranate (Punica granatum L.) genome and the genomics of punicalagin biosynthesis.</title>
        <authorList>
            <person name="Qin G."/>
            <person name="Xu C."/>
            <person name="Ming R."/>
            <person name="Tang H."/>
            <person name="Guyot R."/>
            <person name="Kramer E.M."/>
            <person name="Hu Y."/>
            <person name="Yi X."/>
            <person name="Qi Y."/>
            <person name="Xu X."/>
            <person name="Gao Z."/>
            <person name="Pan H."/>
            <person name="Jian J."/>
            <person name="Tian Y."/>
            <person name="Yue Z."/>
            <person name="Xu Y."/>
        </authorList>
    </citation>
    <scope>NUCLEOTIDE SEQUENCE [LARGE SCALE GENOMIC DNA]</scope>
    <source>
        <strain evidence="3">cv. Dabenzi</strain>
    </source>
</reference>
<evidence type="ECO:0000313" key="2">
    <source>
        <dbReference type="EMBL" id="OWM75538.1"/>
    </source>
</evidence>
<evidence type="ECO:0000313" key="3">
    <source>
        <dbReference type="Proteomes" id="UP000197138"/>
    </source>
</evidence>
<proteinExistence type="predicted"/>
<dbReference type="AlphaFoldDB" id="A0A218WSU2"/>
<feature type="region of interest" description="Disordered" evidence="1">
    <location>
        <begin position="1"/>
        <end position="22"/>
    </location>
</feature>
<dbReference type="Proteomes" id="UP000197138">
    <property type="component" value="Unassembled WGS sequence"/>
</dbReference>
<evidence type="ECO:0000256" key="1">
    <source>
        <dbReference type="SAM" id="MobiDB-lite"/>
    </source>
</evidence>
<sequence>MKGQDLLSHVPTYTWRNPDPEVNEKNRVTAQDQNRWTAESSFGNHLISFASPRVRVVTDGTVRLSPSSTQWQKRRRSFT</sequence>
<organism evidence="2 3">
    <name type="scientific">Punica granatum</name>
    <name type="common">Pomegranate</name>
    <dbReference type="NCBI Taxonomy" id="22663"/>
    <lineage>
        <taxon>Eukaryota</taxon>
        <taxon>Viridiplantae</taxon>
        <taxon>Streptophyta</taxon>
        <taxon>Embryophyta</taxon>
        <taxon>Tracheophyta</taxon>
        <taxon>Spermatophyta</taxon>
        <taxon>Magnoliopsida</taxon>
        <taxon>eudicotyledons</taxon>
        <taxon>Gunneridae</taxon>
        <taxon>Pentapetalae</taxon>
        <taxon>rosids</taxon>
        <taxon>malvids</taxon>
        <taxon>Myrtales</taxon>
        <taxon>Lythraceae</taxon>
        <taxon>Punica</taxon>
    </lineage>
</organism>